<feature type="domain" description="HTH cro/C1-type" evidence="2">
    <location>
        <begin position="11"/>
        <end position="65"/>
    </location>
</feature>
<keyword evidence="1" id="KW-0802">TPR repeat</keyword>
<dbReference type="EMBL" id="BAAAQD010000016">
    <property type="protein sequence ID" value="GAA1541245.1"/>
    <property type="molecule type" value="Genomic_DNA"/>
</dbReference>
<dbReference type="SUPFAM" id="SSF47413">
    <property type="entry name" value="lambda repressor-like DNA-binding domains"/>
    <property type="match status" value="1"/>
</dbReference>
<keyword evidence="4" id="KW-1185">Reference proteome</keyword>
<dbReference type="CDD" id="cd00093">
    <property type="entry name" value="HTH_XRE"/>
    <property type="match status" value="1"/>
</dbReference>
<dbReference type="Proteomes" id="UP001501470">
    <property type="component" value="Unassembled WGS sequence"/>
</dbReference>
<dbReference type="Pfam" id="PF25872">
    <property type="entry name" value="HTH_77"/>
    <property type="match status" value="1"/>
</dbReference>
<proteinExistence type="predicted"/>
<dbReference type="PROSITE" id="PS50943">
    <property type="entry name" value="HTH_CROC1"/>
    <property type="match status" value="1"/>
</dbReference>
<dbReference type="SMART" id="SM00028">
    <property type="entry name" value="TPR"/>
    <property type="match status" value="5"/>
</dbReference>
<dbReference type="Gene3D" id="1.10.260.40">
    <property type="entry name" value="lambda repressor-like DNA-binding domains"/>
    <property type="match status" value="1"/>
</dbReference>
<evidence type="ECO:0000259" key="2">
    <source>
        <dbReference type="PROSITE" id="PS50943"/>
    </source>
</evidence>
<protein>
    <recommendedName>
        <fullName evidence="2">HTH cro/C1-type domain-containing protein</fullName>
    </recommendedName>
</protein>
<dbReference type="InterPro" id="IPR010982">
    <property type="entry name" value="Lambda_DNA-bd_dom_sf"/>
</dbReference>
<gene>
    <name evidence="3" type="ORF">GCM10009827_070840</name>
</gene>
<dbReference type="Pfam" id="PF13401">
    <property type="entry name" value="AAA_22"/>
    <property type="match status" value="1"/>
</dbReference>
<dbReference type="RefSeq" id="WP_344506935.1">
    <property type="nucleotide sequence ID" value="NZ_BAAAQD010000016.1"/>
</dbReference>
<sequence>MTVDATFGQLVKTRRRALDLTQQDLASQVGYSVITIRKVETDERRPSRELAERLAKCLHIAPERQGAFIGLARRQADWVDDRDSPTNLPTPPTRLIGRGHEQAAVRTELLRQDSRMLTLVGPPGIGKSRLSVEVAAEVRPLFPDGVHFVALAPLGDEALLVPSIATALGVREVPGTPLGMALLDHLRTRRLLLLLDDCEHLPGAARLVAEMLSAGPQLRVLATSRAPLHLRGERLFPVPPLRLADDGPALTAETAARAAAVELFVERAHAVDPHFALTDANAADVAAICAGVDGLPLAIELVAARITLLSPPAILSRLSDRLALLTDGPRDLPERQQTLRRTIDWSYDLLDPAEQRLFARLAVFTGGCTVASAEQVAGLDGERPGAILHGLTGLADKNLVRQEVRGDGERYAVFFDMIREYALERLAASGEEDRIRAAHARYFLDLAEIAYGQLGGAAQEQWLSRLDAEHNNLRAALEWHVQSDDAEGGLRLVAALWKFWHIRSHHTEAGRWTTLALHLTGEHDPAVRARVLYGAGWIAVDRGDHLLARACFGESLNLCRRLGDPRGIAEALHGVGVMLQASGSGRQALTLFEESLELYRGLGDDEGIAWSLDHLGEGRLALDDPAGAEALFEAAHTIFGRLGHAWGAVITLDHLGLAGLVQGDHAAAEERFARALELFGELGSTWGVSTAVAHLGRAALAAGDLQRARECFGRCLALNRAEADRDGVVRSLAGLAGVAIVEHDLERAAGLFGAISAVSRVLMDPVERACQARDLAVVRRHLGDERVARAWARGAAGGLDAQHEPVGTG</sequence>
<feature type="repeat" description="TPR" evidence="1">
    <location>
        <begin position="689"/>
        <end position="722"/>
    </location>
</feature>
<dbReference type="InterPro" id="IPR001387">
    <property type="entry name" value="Cro/C1-type_HTH"/>
</dbReference>
<dbReference type="InterPro" id="IPR027417">
    <property type="entry name" value="P-loop_NTPase"/>
</dbReference>
<evidence type="ECO:0000313" key="3">
    <source>
        <dbReference type="EMBL" id="GAA1541245.1"/>
    </source>
</evidence>
<dbReference type="InterPro" id="IPR019734">
    <property type="entry name" value="TPR_rpt"/>
</dbReference>
<dbReference type="InterPro" id="IPR049945">
    <property type="entry name" value="AAA_22"/>
</dbReference>
<name>A0ABP4MBH2_9ACTN</name>
<dbReference type="Gene3D" id="1.25.40.10">
    <property type="entry name" value="Tetratricopeptide repeat domain"/>
    <property type="match status" value="1"/>
</dbReference>
<dbReference type="SMART" id="SM00530">
    <property type="entry name" value="HTH_XRE"/>
    <property type="match status" value="1"/>
</dbReference>
<organism evidence="3 4">
    <name type="scientific">Dactylosporangium maewongense</name>
    <dbReference type="NCBI Taxonomy" id="634393"/>
    <lineage>
        <taxon>Bacteria</taxon>
        <taxon>Bacillati</taxon>
        <taxon>Actinomycetota</taxon>
        <taxon>Actinomycetes</taxon>
        <taxon>Micromonosporales</taxon>
        <taxon>Micromonosporaceae</taxon>
        <taxon>Dactylosporangium</taxon>
    </lineage>
</organism>
<dbReference type="InterPro" id="IPR058852">
    <property type="entry name" value="HTH_77"/>
</dbReference>
<dbReference type="PROSITE" id="PS50005">
    <property type="entry name" value="TPR"/>
    <property type="match status" value="1"/>
</dbReference>
<evidence type="ECO:0000256" key="1">
    <source>
        <dbReference type="PROSITE-ProRule" id="PRU00339"/>
    </source>
</evidence>
<dbReference type="SUPFAM" id="SSF48452">
    <property type="entry name" value="TPR-like"/>
    <property type="match status" value="1"/>
</dbReference>
<dbReference type="PRINTS" id="PR00364">
    <property type="entry name" value="DISEASERSIST"/>
</dbReference>
<evidence type="ECO:0000313" key="4">
    <source>
        <dbReference type="Proteomes" id="UP001501470"/>
    </source>
</evidence>
<dbReference type="PANTHER" id="PTHR47691:SF3">
    <property type="entry name" value="HTH-TYPE TRANSCRIPTIONAL REGULATOR RV0890C-RELATED"/>
    <property type="match status" value="1"/>
</dbReference>
<accession>A0ABP4MBH2</accession>
<dbReference type="PANTHER" id="PTHR47691">
    <property type="entry name" value="REGULATOR-RELATED"/>
    <property type="match status" value="1"/>
</dbReference>
<dbReference type="InterPro" id="IPR011990">
    <property type="entry name" value="TPR-like_helical_dom_sf"/>
</dbReference>
<dbReference type="SUPFAM" id="SSF52540">
    <property type="entry name" value="P-loop containing nucleoside triphosphate hydrolases"/>
    <property type="match status" value="1"/>
</dbReference>
<dbReference type="Gene3D" id="3.40.50.300">
    <property type="entry name" value="P-loop containing nucleotide triphosphate hydrolases"/>
    <property type="match status" value="1"/>
</dbReference>
<comment type="caution">
    <text evidence="3">The sequence shown here is derived from an EMBL/GenBank/DDBJ whole genome shotgun (WGS) entry which is preliminary data.</text>
</comment>
<dbReference type="Pfam" id="PF01381">
    <property type="entry name" value="HTH_3"/>
    <property type="match status" value="1"/>
</dbReference>
<reference evidence="4" key="1">
    <citation type="journal article" date="2019" name="Int. J. Syst. Evol. Microbiol.">
        <title>The Global Catalogue of Microorganisms (GCM) 10K type strain sequencing project: providing services to taxonomists for standard genome sequencing and annotation.</title>
        <authorList>
            <consortium name="The Broad Institute Genomics Platform"/>
            <consortium name="The Broad Institute Genome Sequencing Center for Infectious Disease"/>
            <person name="Wu L."/>
            <person name="Ma J."/>
        </authorList>
    </citation>
    <scope>NUCLEOTIDE SEQUENCE [LARGE SCALE GENOMIC DNA]</scope>
    <source>
        <strain evidence="4">JCM 15933</strain>
    </source>
</reference>
<dbReference type="Pfam" id="PF13424">
    <property type="entry name" value="TPR_12"/>
    <property type="match status" value="2"/>
</dbReference>